<dbReference type="SUPFAM" id="SSF46626">
    <property type="entry name" value="Cytochrome c"/>
    <property type="match status" value="1"/>
</dbReference>
<dbReference type="EMBL" id="SJTG01000002">
    <property type="protein sequence ID" value="TCI09977.1"/>
    <property type="molecule type" value="Genomic_DNA"/>
</dbReference>
<gene>
    <name evidence="9" type="ORF">EZM97_13635</name>
</gene>
<keyword evidence="3 6" id="KW-0479">Metal-binding</keyword>
<dbReference type="GO" id="GO:0005506">
    <property type="term" value="F:iron ion binding"/>
    <property type="evidence" value="ECO:0007669"/>
    <property type="project" value="InterPro"/>
</dbReference>
<feature type="signal peptide" evidence="7">
    <location>
        <begin position="1"/>
        <end position="23"/>
    </location>
</feature>
<keyword evidence="5 6" id="KW-0408">Iron</keyword>
<dbReference type="RefSeq" id="WP_131407552.1">
    <property type="nucleotide sequence ID" value="NZ_SJTG01000002.1"/>
</dbReference>
<comment type="caution">
    <text evidence="9">The sequence shown here is derived from an EMBL/GenBank/DDBJ whole genome shotgun (WGS) entry which is preliminary data.</text>
</comment>
<dbReference type="InterPro" id="IPR036909">
    <property type="entry name" value="Cyt_c-like_dom_sf"/>
</dbReference>
<sequence>MKRALTLLSFGAVLAFASTQLLAAGSIENGKQKAATCFACHGTDGNAVDPQYPRLAGQYNMYLQQALHEYKSGQRSNPIMKGFVATLSEQDIEDVAAYFSSQPTKLDTLQGHIQGDK</sequence>
<evidence type="ECO:0000313" key="10">
    <source>
        <dbReference type="Proteomes" id="UP000291822"/>
    </source>
</evidence>
<dbReference type="InterPro" id="IPR008168">
    <property type="entry name" value="Cyt_C_IC"/>
</dbReference>
<accession>A0A4R0YM82</accession>
<evidence type="ECO:0000256" key="1">
    <source>
        <dbReference type="ARBA" id="ARBA00022448"/>
    </source>
</evidence>
<evidence type="ECO:0000256" key="5">
    <source>
        <dbReference type="ARBA" id="ARBA00023004"/>
    </source>
</evidence>
<evidence type="ECO:0000256" key="4">
    <source>
        <dbReference type="ARBA" id="ARBA00022982"/>
    </source>
</evidence>
<keyword evidence="4" id="KW-0249">Electron transport</keyword>
<dbReference type="AlphaFoldDB" id="A0A4R0YM82"/>
<evidence type="ECO:0000259" key="8">
    <source>
        <dbReference type="PROSITE" id="PS51007"/>
    </source>
</evidence>
<dbReference type="InterPro" id="IPR050597">
    <property type="entry name" value="Cytochrome_c_Oxidase_Subunit"/>
</dbReference>
<reference evidence="9 10" key="1">
    <citation type="submission" date="2019-02" db="EMBL/GenBank/DDBJ databases">
        <title>Dyella amyloliquefaciens sp. nov., isolated from forest soil.</title>
        <authorList>
            <person name="Gao Z.-H."/>
            <person name="Qiu L.-H."/>
        </authorList>
    </citation>
    <scope>NUCLEOTIDE SEQUENCE [LARGE SCALE GENOMIC DNA]</scope>
    <source>
        <strain evidence="9 10">KACC 12747</strain>
    </source>
</reference>
<dbReference type="Proteomes" id="UP000291822">
    <property type="component" value="Unassembled WGS sequence"/>
</dbReference>
<evidence type="ECO:0000256" key="7">
    <source>
        <dbReference type="SAM" id="SignalP"/>
    </source>
</evidence>
<dbReference type="GO" id="GO:0009055">
    <property type="term" value="F:electron transfer activity"/>
    <property type="evidence" value="ECO:0007669"/>
    <property type="project" value="InterPro"/>
</dbReference>
<feature type="domain" description="Cytochrome c" evidence="8">
    <location>
        <begin position="25"/>
        <end position="103"/>
    </location>
</feature>
<evidence type="ECO:0000313" key="9">
    <source>
        <dbReference type="EMBL" id="TCI09977.1"/>
    </source>
</evidence>
<keyword evidence="2 6" id="KW-0349">Heme</keyword>
<dbReference type="PROSITE" id="PS51007">
    <property type="entry name" value="CYTC"/>
    <property type="match status" value="1"/>
</dbReference>
<name>A0A4R0YM82_9GAMM</name>
<dbReference type="InterPro" id="IPR009056">
    <property type="entry name" value="Cyt_c-like_dom"/>
</dbReference>
<keyword evidence="7" id="KW-0732">Signal</keyword>
<organism evidence="9 10">
    <name type="scientific">Dyella soli</name>
    <dbReference type="NCBI Taxonomy" id="522319"/>
    <lineage>
        <taxon>Bacteria</taxon>
        <taxon>Pseudomonadati</taxon>
        <taxon>Pseudomonadota</taxon>
        <taxon>Gammaproteobacteria</taxon>
        <taxon>Lysobacterales</taxon>
        <taxon>Rhodanobacteraceae</taxon>
        <taxon>Dyella</taxon>
    </lineage>
</organism>
<evidence type="ECO:0000256" key="3">
    <source>
        <dbReference type="ARBA" id="ARBA00022723"/>
    </source>
</evidence>
<dbReference type="PRINTS" id="PR00605">
    <property type="entry name" value="CYTCHROMECIC"/>
</dbReference>
<dbReference type="Pfam" id="PF00034">
    <property type="entry name" value="Cytochrom_C"/>
    <property type="match status" value="1"/>
</dbReference>
<keyword evidence="1" id="KW-0813">Transport</keyword>
<dbReference type="Gene3D" id="1.10.760.10">
    <property type="entry name" value="Cytochrome c-like domain"/>
    <property type="match status" value="1"/>
</dbReference>
<evidence type="ECO:0000256" key="2">
    <source>
        <dbReference type="ARBA" id="ARBA00022617"/>
    </source>
</evidence>
<evidence type="ECO:0000256" key="6">
    <source>
        <dbReference type="PROSITE-ProRule" id="PRU00433"/>
    </source>
</evidence>
<proteinExistence type="predicted"/>
<protein>
    <submittedName>
        <fullName evidence="9">Cytochrome c</fullName>
    </submittedName>
</protein>
<keyword evidence="10" id="KW-1185">Reference proteome</keyword>
<dbReference type="PANTHER" id="PTHR33751:SF9">
    <property type="entry name" value="CYTOCHROME C4"/>
    <property type="match status" value="1"/>
</dbReference>
<dbReference type="PANTHER" id="PTHR33751">
    <property type="entry name" value="CBB3-TYPE CYTOCHROME C OXIDASE SUBUNIT FIXP"/>
    <property type="match status" value="1"/>
</dbReference>
<dbReference type="GO" id="GO:0020037">
    <property type="term" value="F:heme binding"/>
    <property type="evidence" value="ECO:0007669"/>
    <property type="project" value="InterPro"/>
</dbReference>
<feature type="chain" id="PRO_5020992202" evidence="7">
    <location>
        <begin position="24"/>
        <end position="117"/>
    </location>
</feature>